<dbReference type="Gene3D" id="3.90.550.20">
    <property type="match status" value="1"/>
</dbReference>
<dbReference type="SUPFAM" id="SSF53448">
    <property type="entry name" value="Nucleotide-diphospho-sugar transferases"/>
    <property type="match status" value="1"/>
</dbReference>
<dbReference type="PANTHER" id="PTHR46781">
    <property type="entry name" value="ALPHA 1,4-GLYCOSYLTRANSFERASE FAMILY PROTEIN"/>
    <property type="match status" value="1"/>
</dbReference>
<sequence>MSKKFDYWLINHRISKSRILTILFGIVFVLIYVDSFSKPFTSHVDFADEFQTRQITENNAQPKPFSATELPVVMGERIHEVETEAADPLIPPSNVTRLERLEWFRRKLPELEILNSNDLSQKFHARVTEFLKNACTVQFYMIWLSPVSGFGRREFLAMDSLFKANPHACLIIVSKSMDSSRGYRILKPLLDLGFKVLAVTPDLPILVKNTPAEAWLNELKSGRKDPGYIPLSVNLSNMIRVALLIKYGGVYLDTDFIVLKDFKGLRNVLGAQVVDEVTGKWTQLNGAMLIFDANHPLLIDFQQEFATTFNGNNWGHNGPKLISRVIQRIGTRPGYDFEVLPPKAFYPVDWIKIRKLFKKPANGAELRWVENMLLELNDSYALHLWNKRSRELVIEDDSVMDRLISKHCVVCQQQT</sequence>
<accession>A0A9Q0J6D9</accession>
<proteinExistence type="predicted"/>
<protein>
    <recommendedName>
        <fullName evidence="1">Alpha 1,4-glycosyltransferase domain-containing protein</fullName>
    </recommendedName>
</protein>
<dbReference type="Pfam" id="PF04572">
    <property type="entry name" value="Gb3_synth"/>
    <property type="match status" value="1"/>
</dbReference>
<keyword evidence="3" id="KW-1185">Reference proteome</keyword>
<evidence type="ECO:0000313" key="3">
    <source>
        <dbReference type="Proteomes" id="UP001141552"/>
    </source>
</evidence>
<dbReference type="Pfam" id="PF04488">
    <property type="entry name" value="Gly_transf_sug"/>
    <property type="match status" value="1"/>
</dbReference>
<dbReference type="AlphaFoldDB" id="A0A9Q0J6D9"/>
<organism evidence="2 3">
    <name type="scientific">Turnera subulata</name>
    <dbReference type="NCBI Taxonomy" id="218843"/>
    <lineage>
        <taxon>Eukaryota</taxon>
        <taxon>Viridiplantae</taxon>
        <taxon>Streptophyta</taxon>
        <taxon>Embryophyta</taxon>
        <taxon>Tracheophyta</taxon>
        <taxon>Spermatophyta</taxon>
        <taxon>Magnoliopsida</taxon>
        <taxon>eudicotyledons</taxon>
        <taxon>Gunneridae</taxon>
        <taxon>Pentapetalae</taxon>
        <taxon>rosids</taxon>
        <taxon>fabids</taxon>
        <taxon>Malpighiales</taxon>
        <taxon>Passifloraceae</taxon>
        <taxon>Turnera</taxon>
    </lineage>
</organism>
<dbReference type="PANTHER" id="PTHR46781:SF7">
    <property type="entry name" value="ALPHA 1,4-GLYCOSYLTRANSFERASE FAMILY PROTEIN"/>
    <property type="match status" value="1"/>
</dbReference>
<evidence type="ECO:0000259" key="1">
    <source>
        <dbReference type="Pfam" id="PF04572"/>
    </source>
</evidence>
<feature type="domain" description="Alpha 1,4-glycosyltransferase" evidence="1">
    <location>
        <begin position="291"/>
        <end position="413"/>
    </location>
</feature>
<reference evidence="2" key="1">
    <citation type="submission" date="2022-02" db="EMBL/GenBank/DDBJ databases">
        <authorList>
            <person name="Henning P.M."/>
            <person name="McCubbin A.G."/>
            <person name="Shore J.S."/>
        </authorList>
    </citation>
    <scope>NUCLEOTIDE SEQUENCE</scope>
    <source>
        <strain evidence="2">F60SS</strain>
        <tissue evidence="2">Leaves</tissue>
    </source>
</reference>
<dbReference type="InterPro" id="IPR007652">
    <property type="entry name" value="A1-4-GlycosylTfrase_dom"/>
</dbReference>
<reference evidence="2" key="2">
    <citation type="journal article" date="2023" name="Plants (Basel)">
        <title>Annotation of the Turnera subulata (Passifloraceae) Draft Genome Reveals the S-Locus Evolved after the Divergence of Turneroideae from Passifloroideae in a Stepwise Manner.</title>
        <authorList>
            <person name="Henning P.M."/>
            <person name="Roalson E.H."/>
            <person name="Mir W."/>
            <person name="McCubbin A.G."/>
            <person name="Shore J.S."/>
        </authorList>
    </citation>
    <scope>NUCLEOTIDE SEQUENCE</scope>
    <source>
        <strain evidence="2">F60SS</strain>
    </source>
</reference>
<dbReference type="InterPro" id="IPR029044">
    <property type="entry name" value="Nucleotide-diphossugar_trans"/>
</dbReference>
<name>A0A9Q0J6D9_9ROSI</name>
<gene>
    <name evidence="2" type="ORF">Tsubulata_033710</name>
</gene>
<comment type="caution">
    <text evidence="2">The sequence shown here is derived from an EMBL/GenBank/DDBJ whole genome shotgun (WGS) entry which is preliminary data.</text>
</comment>
<dbReference type="EMBL" id="JAKUCV010005401">
    <property type="protein sequence ID" value="KAJ4831331.1"/>
    <property type="molecule type" value="Genomic_DNA"/>
</dbReference>
<evidence type="ECO:0000313" key="2">
    <source>
        <dbReference type="EMBL" id="KAJ4831331.1"/>
    </source>
</evidence>
<dbReference type="InterPro" id="IPR044789">
    <property type="entry name" value="Put_A1-4-GlycosylTfrase_plant"/>
</dbReference>
<dbReference type="OrthoDB" id="409543at2759"/>
<dbReference type="InterPro" id="IPR007577">
    <property type="entry name" value="GlycoTrfase_DXD_sugar-bd_CS"/>
</dbReference>
<dbReference type="Proteomes" id="UP001141552">
    <property type="component" value="Unassembled WGS sequence"/>
</dbReference>